<dbReference type="EMBL" id="CADEAL010001090">
    <property type="protein sequence ID" value="CAB1428789.1"/>
    <property type="molecule type" value="Genomic_DNA"/>
</dbReference>
<dbReference type="AlphaFoldDB" id="A0A9N7UEH8"/>
<gene>
    <name evidence="1" type="ORF">PLEPLA_LOCUS16763</name>
</gene>
<proteinExistence type="predicted"/>
<evidence type="ECO:0000313" key="2">
    <source>
        <dbReference type="Proteomes" id="UP001153269"/>
    </source>
</evidence>
<comment type="caution">
    <text evidence="1">The sequence shown here is derived from an EMBL/GenBank/DDBJ whole genome shotgun (WGS) entry which is preliminary data.</text>
</comment>
<dbReference type="Proteomes" id="UP001153269">
    <property type="component" value="Unassembled WGS sequence"/>
</dbReference>
<name>A0A9N7UEH8_PLEPL</name>
<accession>A0A9N7UEH8</accession>
<organism evidence="1 2">
    <name type="scientific">Pleuronectes platessa</name>
    <name type="common">European plaice</name>
    <dbReference type="NCBI Taxonomy" id="8262"/>
    <lineage>
        <taxon>Eukaryota</taxon>
        <taxon>Metazoa</taxon>
        <taxon>Chordata</taxon>
        <taxon>Craniata</taxon>
        <taxon>Vertebrata</taxon>
        <taxon>Euteleostomi</taxon>
        <taxon>Actinopterygii</taxon>
        <taxon>Neopterygii</taxon>
        <taxon>Teleostei</taxon>
        <taxon>Neoteleostei</taxon>
        <taxon>Acanthomorphata</taxon>
        <taxon>Carangaria</taxon>
        <taxon>Pleuronectiformes</taxon>
        <taxon>Pleuronectoidei</taxon>
        <taxon>Pleuronectidae</taxon>
        <taxon>Pleuronectes</taxon>
    </lineage>
</organism>
<reference evidence="1" key="1">
    <citation type="submission" date="2020-03" db="EMBL/GenBank/DDBJ databases">
        <authorList>
            <person name="Weist P."/>
        </authorList>
    </citation>
    <scope>NUCLEOTIDE SEQUENCE</scope>
</reference>
<evidence type="ECO:0000313" key="1">
    <source>
        <dbReference type="EMBL" id="CAB1428789.1"/>
    </source>
</evidence>
<protein>
    <submittedName>
        <fullName evidence="1">Uncharacterized protein</fullName>
    </submittedName>
</protein>
<sequence length="104" mass="11850">MKFYKLCFPLVMAASFPACRTTYRRSKMMKETSLSNLCVSARSGTGRFTWEMVVTSQRGQQHADDATEHQGASVEVLLKPFDEASDWTFPCFKDSPRSTRSLRL</sequence>
<keyword evidence="2" id="KW-1185">Reference proteome</keyword>